<dbReference type="AlphaFoldDB" id="A0A3G9JHL7"/>
<keyword evidence="1" id="KW-0812">Transmembrane</keyword>
<dbReference type="Proteomes" id="UP000268059">
    <property type="component" value="Chromosome"/>
</dbReference>
<evidence type="ECO:0000313" key="3">
    <source>
        <dbReference type="Proteomes" id="UP000268059"/>
    </source>
</evidence>
<organism evidence="2 3">
    <name type="scientific">Intestinibaculum porci</name>
    <dbReference type="NCBI Taxonomy" id="2487118"/>
    <lineage>
        <taxon>Bacteria</taxon>
        <taxon>Bacillati</taxon>
        <taxon>Bacillota</taxon>
        <taxon>Erysipelotrichia</taxon>
        <taxon>Erysipelotrichales</taxon>
        <taxon>Erysipelotrichaceae</taxon>
        <taxon>Intestinibaculum</taxon>
    </lineage>
</organism>
<sequence>MNYPAVILLILLFVSNAMALDFLYNDKAKFSGIFNILSLCLAVALAYTFDQIKSIMIFLGVAVVIVIAIVLVRWLLRRKLEKKTKIKGETDENN</sequence>
<dbReference type="InParanoid" id="A0A3G9JHL7"/>
<reference evidence="2 3" key="1">
    <citation type="submission" date="2018-11" db="EMBL/GenBank/DDBJ databases">
        <title>Novel Erysipelotrichaceae bacterium isolated from small intestine of a swine.</title>
        <authorList>
            <person name="Kim J.S."/>
            <person name="Choe H."/>
            <person name="Lee Y.R."/>
            <person name="Kim K.M."/>
            <person name="Park D.S."/>
        </authorList>
    </citation>
    <scope>NUCLEOTIDE SEQUENCE [LARGE SCALE GENOMIC DNA]</scope>
    <source>
        <strain evidence="2 3">SG0102</strain>
    </source>
</reference>
<dbReference type="EMBL" id="AP019309">
    <property type="protein sequence ID" value="BBH25421.1"/>
    <property type="molecule type" value="Genomic_DNA"/>
</dbReference>
<keyword evidence="1" id="KW-1133">Transmembrane helix</keyword>
<dbReference type="KEGG" id="ebm:SG0102_03550"/>
<dbReference type="RefSeq" id="WP_125118371.1">
    <property type="nucleotide sequence ID" value="NZ_AP019309.1"/>
</dbReference>
<feature type="transmembrane region" description="Helical" evidence="1">
    <location>
        <begin position="6"/>
        <end position="24"/>
    </location>
</feature>
<keyword evidence="1" id="KW-0472">Membrane</keyword>
<gene>
    <name evidence="2" type="ORF">SG0102_03550</name>
</gene>
<accession>A0A3G9JHL7</accession>
<dbReference type="OrthoDB" id="1648598at2"/>
<evidence type="ECO:0000313" key="2">
    <source>
        <dbReference type="EMBL" id="BBH25421.1"/>
    </source>
</evidence>
<proteinExistence type="predicted"/>
<name>A0A3G9JHL7_9FIRM</name>
<keyword evidence="3" id="KW-1185">Reference proteome</keyword>
<feature type="transmembrane region" description="Helical" evidence="1">
    <location>
        <begin position="55"/>
        <end position="76"/>
    </location>
</feature>
<feature type="transmembrane region" description="Helical" evidence="1">
    <location>
        <begin position="31"/>
        <end position="49"/>
    </location>
</feature>
<protein>
    <submittedName>
        <fullName evidence="2">Uncharacterized protein</fullName>
    </submittedName>
</protein>
<evidence type="ECO:0000256" key="1">
    <source>
        <dbReference type="SAM" id="Phobius"/>
    </source>
</evidence>